<proteinExistence type="predicted"/>
<evidence type="ECO:0000313" key="4">
    <source>
        <dbReference type="Proteomes" id="UP001158576"/>
    </source>
</evidence>
<sequence>MSNDSIEKVGTVGPRFKGCNMGQLDKELEGQYASLLESFDQICDDGFQIGGKLKTVVTCFSDGAFHPPPSMCEINERSGVDLGYLKITAHVRVLITGFMLSVGIVLIIVGIIFRIMIMKKRSHRNRRPSIPPTRRRNFQQEPVVISRGKLKRSQSFQYPEVTRKGSQASYS</sequence>
<evidence type="ECO:0000256" key="1">
    <source>
        <dbReference type="SAM" id="MobiDB-lite"/>
    </source>
</evidence>
<feature type="region of interest" description="Disordered" evidence="1">
    <location>
        <begin position="147"/>
        <end position="171"/>
    </location>
</feature>
<keyword evidence="2" id="KW-0812">Transmembrane</keyword>
<evidence type="ECO:0000256" key="2">
    <source>
        <dbReference type="SAM" id="Phobius"/>
    </source>
</evidence>
<gene>
    <name evidence="3" type="ORF">OKIOD_LOCUS1154</name>
</gene>
<keyword evidence="2" id="KW-1133">Transmembrane helix</keyword>
<feature type="transmembrane region" description="Helical" evidence="2">
    <location>
        <begin position="93"/>
        <end position="117"/>
    </location>
</feature>
<reference evidence="3 4" key="1">
    <citation type="submission" date="2021-04" db="EMBL/GenBank/DDBJ databases">
        <authorList>
            <person name="Bliznina A."/>
        </authorList>
    </citation>
    <scope>NUCLEOTIDE SEQUENCE [LARGE SCALE GENOMIC DNA]</scope>
</reference>
<keyword evidence="4" id="KW-1185">Reference proteome</keyword>
<protein>
    <submittedName>
        <fullName evidence="3">Oidioi.mRNA.OKI2018_I69.PAR.g9596.t1.cds</fullName>
    </submittedName>
</protein>
<evidence type="ECO:0000313" key="3">
    <source>
        <dbReference type="EMBL" id="CAG5080451.1"/>
    </source>
</evidence>
<dbReference type="EMBL" id="OU015568">
    <property type="protein sequence ID" value="CAG5080451.1"/>
    <property type="molecule type" value="Genomic_DNA"/>
</dbReference>
<name>A0ABN7RLF4_OIKDI</name>
<keyword evidence="2" id="KW-0472">Membrane</keyword>
<dbReference type="Proteomes" id="UP001158576">
    <property type="component" value="Chromosome PAR"/>
</dbReference>
<accession>A0ABN7RLF4</accession>
<organism evidence="3 4">
    <name type="scientific">Oikopleura dioica</name>
    <name type="common">Tunicate</name>
    <dbReference type="NCBI Taxonomy" id="34765"/>
    <lineage>
        <taxon>Eukaryota</taxon>
        <taxon>Metazoa</taxon>
        <taxon>Chordata</taxon>
        <taxon>Tunicata</taxon>
        <taxon>Appendicularia</taxon>
        <taxon>Copelata</taxon>
        <taxon>Oikopleuridae</taxon>
        <taxon>Oikopleura</taxon>
    </lineage>
</organism>